<dbReference type="Pfam" id="PF00071">
    <property type="entry name" value="Ras"/>
    <property type="match status" value="1"/>
</dbReference>
<reference evidence="1" key="1">
    <citation type="submission" date="2020-08" db="EMBL/GenBank/DDBJ databases">
        <title>Multicomponent nature underlies the extraordinary mechanical properties of spider dragline silk.</title>
        <authorList>
            <person name="Kono N."/>
            <person name="Nakamura H."/>
            <person name="Mori M."/>
            <person name="Yoshida Y."/>
            <person name="Ohtoshi R."/>
            <person name="Malay A.D."/>
            <person name="Moran D.A.P."/>
            <person name="Tomita M."/>
            <person name="Numata K."/>
            <person name="Arakawa K."/>
        </authorList>
    </citation>
    <scope>NUCLEOTIDE SEQUENCE</scope>
</reference>
<dbReference type="InterPro" id="IPR001806">
    <property type="entry name" value="Small_GTPase"/>
</dbReference>
<keyword evidence="2" id="KW-1185">Reference proteome</keyword>
<comment type="caution">
    <text evidence="1">The sequence shown here is derived from an EMBL/GenBank/DDBJ whole genome shotgun (WGS) entry which is preliminary data.</text>
</comment>
<dbReference type="OrthoDB" id="6418842at2759"/>
<dbReference type="GO" id="GO:0003924">
    <property type="term" value="F:GTPase activity"/>
    <property type="evidence" value="ECO:0007669"/>
    <property type="project" value="InterPro"/>
</dbReference>
<dbReference type="EMBL" id="BMAW01000190">
    <property type="protein sequence ID" value="GFS67891.1"/>
    <property type="molecule type" value="Genomic_DNA"/>
</dbReference>
<protein>
    <submittedName>
        <fullName evidence="1">Uncharacterized protein</fullName>
    </submittedName>
</protein>
<organism evidence="1 2">
    <name type="scientific">Nephila pilipes</name>
    <name type="common">Giant wood spider</name>
    <name type="synonym">Nephila maculata</name>
    <dbReference type="NCBI Taxonomy" id="299642"/>
    <lineage>
        <taxon>Eukaryota</taxon>
        <taxon>Metazoa</taxon>
        <taxon>Ecdysozoa</taxon>
        <taxon>Arthropoda</taxon>
        <taxon>Chelicerata</taxon>
        <taxon>Arachnida</taxon>
        <taxon>Araneae</taxon>
        <taxon>Araneomorphae</taxon>
        <taxon>Entelegynae</taxon>
        <taxon>Araneoidea</taxon>
        <taxon>Nephilidae</taxon>
        <taxon>Nephila</taxon>
    </lineage>
</organism>
<dbReference type="InterPro" id="IPR027417">
    <property type="entry name" value="P-loop_NTPase"/>
</dbReference>
<dbReference type="Proteomes" id="UP000887013">
    <property type="component" value="Unassembled WGS sequence"/>
</dbReference>
<evidence type="ECO:0000313" key="2">
    <source>
        <dbReference type="Proteomes" id="UP000887013"/>
    </source>
</evidence>
<proteinExistence type="predicted"/>
<dbReference type="Gene3D" id="3.40.50.300">
    <property type="entry name" value="P-loop containing nucleotide triphosphate hydrolases"/>
    <property type="match status" value="1"/>
</dbReference>
<dbReference type="PRINTS" id="PR00449">
    <property type="entry name" value="RASTRNSFRMNG"/>
</dbReference>
<dbReference type="GO" id="GO:0005525">
    <property type="term" value="F:GTP binding"/>
    <property type="evidence" value="ECO:0007669"/>
    <property type="project" value="InterPro"/>
</dbReference>
<accession>A0A8X6J0C3</accession>
<sequence length="210" mass="23389">MSGLLNQHGESILTLKNSIRDTQVATNIYFRLAGEVGVGKSTLFARFKDLNGPPYDETTEIPHFNRSVFGVNAELEPGWNSGLYAVIVDFEPAPDPWAAYAASFRTAAPLLGAIVFCIDVNEREQIASLEGRVAAYRRYFRQNMPPFILVGTKMDLRDDTLEEQPGFSTHEGNILASVIRATGYFECSAWENVGVRQLFDNILRLVVSHT</sequence>
<gene>
    <name evidence="1" type="primary">AVEN_55277_1</name>
    <name evidence="1" type="ORF">NPIL_339751</name>
</gene>
<dbReference type="AlphaFoldDB" id="A0A8X6J0C3"/>
<name>A0A8X6J0C3_NEPPI</name>
<evidence type="ECO:0000313" key="1">
    <source>
        <dbReference type="EMBL" id="GFS67891.1"/>
    </source>
</evidence>
<dbReference type="SMART" id="SM00174">
    <property type="entry name" value="RHO"/>
    <property type="match status" value="1"/>
</dbReference>
<dbReference type="SUPFAM" id="SSF52540">
    <property type="entry name" value="P-loop containing nucleoside triphosphate hydrolases"/>
    <property type="match status" value="1"/>
</dbReference>